<dbReference type="InterPro" id="IPR010386">
    <property type="entry name" value="tRNA-Hydrxlase_MiaE"/>
</dbReference>
<dbReference type="PIRSF" id="PIRSF020736">
    <property type="entry name" value="MiaE"/>
    <property type="match status" value="1"/>
</dbReference>
<dbReference type="PANTHER" id="PTHR42637:SF1">
    <property type="entry name" value="TRNA 2-(METHYLSULFANYL)-N(6)-ISOPENTENYLADENOSINE(37) HYDROXYLASE"/>
    <property type="match status" value="1"/>
</dbReference>
<accession>A0A5B8A369</accession>
<dbReference type="PANTHER" id="PTHR42637">
    <property type="entry name" value="TRNA-(MS[2]IO[6]A)-HYDROXYLASE"/>
    <property type="match status" value="1"/>
</dbReference>
<organism evidence="1 2">
    <name type="scientific">Hymenobacter jejuensis</name>
    <dbReference type="NCBI Taxonomy" id="2502781"/>
    <lineage>
        <taxon>Bacteria</taxon>
        <taxon>Pseudomonadati</taxon>
        <taxon>Bacteroidota</taxon>
        <taxon>Cytophagia</taxon>
        <taxon>Cytophagales</taxon>
        <taxon>Hymenobacteraceae</taxon>
        <taxon>Hymenobacter</taxon>
    </lineage>
</organism>
<dbReference type="Proteomes" id="UP000305398">
    <property type="component" value="Chromosome"/>
</dbReference>
<reference evidence="1 2" key="1">
    <citation type="submission" date="2019-06" db="EMBL/GenBank/DDBJ databases">
        <authorList>
            <person name="Srinivasan S."/>
        </authorList>
    </citation>
    <scope>NUCLEOTIDE SEQUENCE [LARGE SCALE GENOMIC DNA]</scope>
    <source>
        <strain evidence="1 2">17J68-5</strain>
    </source>
</reference>
<dbReference type="GO" id="GO:0045301">
    <property type="term" value="F:tRNA 2-(methylsulfanyl)-N(6)-isopentenyladenosine(37) hydroxylase activity"/>
    <property type="evidence" value="ECO:0007669"/>
    <property type="project" value="InterPro"/>
</dbReference>
<dbReference type="EMBL" id="CP040896">
    <property type="protein sequence ID" value="QDA61851.1"/>
    <property type="molecule type" value="Genomic_DNA"/>
</dbReference>
<protein>
    <submittedName>
        <fullName evidence="1">tRNA-(Ms[2]io[6]A)-hydroxylase</fullName>
    </submittedName>
</protein>
<evidence type="ECO:0000313" key="2">
    <source>
        <dbReference type="Proteomes" id="UP000305398"/>
    </source>
</evidence>
<proteinExistence type="predicted"/>
<dbReference type="CDD" id="cd07910">
    <property type="entry name" value="MiaE"/>
    <property type="match status" value="1"/>
</dbReference>
<dbReference type="KEGG" id="hyj:FHG12_17885"/>
<dbReference type="SUPFAM" id="SSF47240">
    <property type="entry name" value="Ferritin-like"/>
    <property type="match status" value="1"/>
</dbReference>
<dbReference type="InterPro" id="IPR012347">
    <property type="entry name" value="Ferritin-like"/>
</dbReference>
<keyword evidence="2" id="KW-1185">Reference proteome</keyword>
<dbReference type="RefSeq" id="WP_139517025.1">
    <property type="nucleotide sequence ID" value="NZ_CP040896.1"/>
</dbReference>
<evidence type="ECO:0000313" key="1">
    <source>
        <dbReference type="EMBL" id="QDA61851.1"/>
    </source>
</evidence>
<gene>
    <name evidence="1" type="ORF">FHG12_17885</name>
</gene>
<dbReference type="InterPro" id="IPR009078">
    <property type="entry name" value="Ferritin-like_SF"/>
</dbReference>
<dbReference type="GO" id="GO:0006400">
    <property type="term" value="P:tRNA modification"/>
    <property type="evidence" value="ECO:0007669"/>
    <property type="project" value="InterPro"/>
</dbReference>
<name>A0A5B8A369_9BACT</name>
<dbReference type="Pfam" id="PF06175">
    <property type="entry name" value="MiaE"/>
    <property type="match status" value="1"/>
</dbReference>
<dbReference type="AlphaFoldDB" id="A0A5B8A369"/>
<sequence length="206" mass="24053">MAEFTPSEPKEKTILKLRLNTDPRWVDIASKNIEDILVDHAYCEQKAASTGISLIVKYPEKARLVDELTDLVAEEWAHFERVLQELRKRGFALGRQRRDEYVVQLMTHVRKGGARERQLMDQLLVSALIEARSCERFKLLWKHIPDPDLSKFYYELMVSEAGHFVAYVDLAKEYCDPKEVEARLQELLKIEGEIVTNLPVRDDRMH</sequence>
<dbReference type="Gene3D" id="1.20.1260.10">
    <property type="match status" value="1"/>
</dbReference>
<dbReference type="OrthoDB" id="9802518at2"/>